<dbReference type="Pfam" id="PF00113">
    <property type="entry name" value="Enolase_C"/>
    <property type="match status" value="1"/>
</dbReference>
<keyword evidence="6 9" id="KW-0460">Magnesium</keyword>
<evidence type="ECO:0000256" key="10">
    <source>
        <dbReference type="PIRSR" id="PIRSR001400-1"/>
    </source>
</evidence>
<feature type="binding site" evidence="9">
    <location>
        <position position="368"/>
    </location>
    <ligand>
        <name>(2R)-2-phosphoglycerate</name>
        <dbReference type="ChEBI" id="CHEBI:58289"/>
    </ligand>
</feature>
<feature type="binding site" evidence="11">
    <location>
        <position position="167"/>
    </location>
    <ligand>
        <name>substrate</name>
    </ligand>
</feature>
<gene>
    <name evidence="9" type="primary">eno</name>
    <name evidence="15" type="ORF">BJY26_003172</name>
</gene>
<dbReference type="GO" id="GO:0004634">
    <property type="term" value="F:phosphopyruvate hydratase activity"/>
    <property type="evidence" value="ECO:0007669"/>
    <property type="project" value="UniProtKB-UniRule"/>
</dbReference>
<dbReference type="EMBL" id="JACBZP010000001">
    <property type="protein sequence ID" value="NYI68866.1"/>
    <property type="molecule type" value="Genomic_DNA"/>
</dbReference>
<keyword evidence="8 9" id="KW-0456">Lyase</keyword>
<dbReference type="Gene3D" id="3.20.20.120">
    <property type="entry name" value="Enolase-like C-terminal domain"/>
    <property type="match status" value="1"/>
</dbReference>
<sequence>MTSIDIRSVRARQVLDSRGYPTIKVRLDLDDGRYAVAAAPAGASTGNHEAAELRDRDSHYAGRGVRLAVEAVDSEINDLLAGRTWDSLQDLDDAMRALDGTPQKLRLGANSMVAVSMAAARAFALVDDLSLHSWIRRSLDRADILPVPHFNVLNGGEHARNPLDFQEFMIAPVGAADLPEAIEWGAAVYHSLGGLLRQLGLSTGLGDEGGFAPDISSPEQALDLVVDAIKHAGLEAGPGGVAIALDPAANGFFHDDGYKVAGKYYSSRELIDYYAQLVTDYPIRSLEDPLAEGDFEAWPIITNTLGNAVQIVGDDVFVTDPDRVLKGAREHTANAVLIKPNQIGTVSETFETLRVADSCGFAAMVSHRSGETTDSFVADLAVGCGCGQLKSGAPARGERVAKYNRLLDIAASDPEMPYGPATPRNELK</sequence>
<feature type="domain" description="Enolase N-terminal" evidence="14">
    <location>
        <begin position="6"/>
        <end position="135"/>
    </location>
</feature>
<dbReference type="GO" id="GO:0005576">
    <property type="term" value="C:extracellular region"/>
    <property type="evidence" value="ECO:0007669"/>
    <property type="project" value="UniProtKB-SubCell"/>
</dbReference>
<feature type="binding site" evidence="9">
    <location>
        <position position="390"/>
    </location>
    <ligand>
        <name>(2R)-2-phosphoglycerate</name>
        <dbReference type="ChEBI" id="CHEBI:58289"/>
    </ligand>
</feature>
<dbReference type="Gene3D" id="3.30.390.10">
    <property type="entry name" value="Enolase-like, N-terminal domain"/>
    <property type="match status" value="1"/>
</dbReference>
<dbReference type="RefSeq" id="WP_179429148.1">
    <property type="nucleotide sequence ID" value="NZ_JACBZP010000001.1"/>
</dbReference>
<evidence type="ECO:0000256" key="6">
    <source>
        <dbReference type="ARBA" id="ARBA00022842"/>
    </source>
</evidence>
<protein>
    <recommendedName>
        <fullName evidence="4 9">Enolase</fullName>
        <ecNumber evidence="3 9">4.2.1.11</ecNumber>
    </recommendedName>
    <alternativeName>
        <fullName evidence="9">2-phospho-D-glycerate hydro-lyase</fullName>
    </alternativeName>
    <alternativeName>
        <fullName evidence="9">2-phosphoglycerate dehydratase</fullName>
    </alternativeName>
</protein>
<evidence type="ECO:0000256" key="9">
    <source>
        <dbReference type="HAMAP-Rule" id="MF_00318"/>
    </source>
</evidence>
<evidence type="ECO:0000256" key="12">
    <source>
        <dbReference type="PIRSR" id="PIRSR001400-3"/>
    </source>
</evidence>
<dbReference type="PRINTS" id="PR00148">
    <property type="entry name" value="ENOLASE"/>
</dbReference>
<dbReference type="Proteomes" id="UP000539111">
    <property type="component" value="Unassembled WGS sequence"/>
</dbReference>
<dbReference type="PROSITE" id="PS00164">
    <property type="entry name" value="ENOLASE"/>
    <property type="match status" value="1"/>
</dbReference>
<dbReference type="SUPFAM" id="SSF51604">
    <property type="entry name" value="Enolase C-terminal domain-like"/>
    <property type="match status" value="1"/>
</dbReference>
<comment type="cofactor">
    <cofactor evidence="9">
        <name>Mg(2+)</name>
        <dbReference type="ChEBI" id="CHEBI:18420"/>
    </cofactor>
    <text evidence="9">Binds a second Mg(2+) ion via substrate during catalysis.</text>
</comment>
<evidence type="ECO:0000256" key="5">
    <source>
        <dbReference type="ARBA" id="ARBA00022525"/>
    </source>
</evidence>
<evidence type="ECO:0000256" key="8">
    <source>
        <dbReference type="ARBA" id="ARBA00023239"/>
    </source>
</evidence>
<dbReference type="GO" id="GO:0000015">
    <property type="term" value="C:phosphopyruvate hydratase complex"/>
    <property type="evidence" value="ECO:0007669"/>
    <property type="project" value="InterPro"/>
</dbReference>
<feature type="binding site" evidence="9 12">
    <location>
        <position position="287"/>
    </location>
    <ligand>
        <name>Mg(2+)</name>
        <dbReference type="ChEBI" id="CHEBI:18420"/>
    </ligand>
</feature>
<proteinExistence type="inferred from homology"/>
<feature type="active site" description="Proton acceptor" evidence="9 10">
    <location>
        <position position="339"/>
    </location>
</feature>
<feature type="active site" description="Proton donor" evidence="9 10">
    <location>
        <position position="208"/>
    </location>
</feature>
<dbReference type="InterPro" id="IPR036849">
    <property type="entry name" value="Enolase-like_C_sf"/>
</dbReference>
<evidence type="ECO:0000313" key="15">
    <source>
        <dbReference type="EMBL" id="NYI68866.1"/>
    </source>
</evidence>
<comment type="function">
    <text evidence="9">Catalyzes the reversible conversion of 2-phosphoglycerate (2-PG) into phosphoenolpyruvate (PEP). It is essential for the degradation of carbohydrates via glycolysis.</text>
</comment>
<evidence type="ECO:0000256" key="3">
    <source>
        <dbReference type="ARBA" id="ARBA00012058"/>
    </source>
</evidence>
<comment type="cofactor">
    <cofactor evidence="12">
        <name>Mg(2+)</name>
        <dbReference type="ChEBI" id="CHEBI:18420"/>
    </cofactor>
    <text evidence="12">Mg(2+) is required for catalysis and for stabilizing the dimer.</text>
</comment>
<evidence type="ECO:0000256" key="4">
    <source>
        <dbReference type="ARBA" id="ARBA00017068"/>
    </source>
</evidence>
<feature type="domain" description="Enolase C-terminal TIM barrel" evidence="13">
    <location>
        <begin position="142"/>
        <end position="426"/>
    </location>
</feature>
<dbReference type="InterPro" id="IPR020810">
    <property type="entry name" value="Enolase_C"/>
</dbReference>
<feature type="binding site" evidence="9 12">
    <location>
        <position position="314"/>
    </location>
    <ligand>
        <name>Mg(2+)</name>
        <dbReference type="ChEBI" id="CHEBI:18420"/>
    </ligand>
</feature>
<evidence type="ECO:0000259" key="13">
    <source>
        <dbReference type="SMART" id="SM01192"/>
    </source>
</evidence>
<dbReference type="SMART" id="SM01192">
    <property type="entry name" value="Enolase_C"/>
    <property type="match status" value="1"/>
</dbReference>
<dbReference type="SMART" id="SM01193">
    <property type="entry name" value="Enolase_N"/>
    <property type="match status" value="1"/>
</dbReference>
<dbReference type="Pfam" id="PF03952">
    <property type="entry name" value="Enolase_N"/>
    <property type="match status" value="1"/>
</dbReference>
<dbReference type="GO" id="GO:0006096">
    <property type="term" value="P:glycolytic process"/>
    <property type="evidence" value="ECO:0007669"/>
    <property type="project" value="UniProtKB-UniRule"/>
</dbReference>
<dbReference type="InterPro" id="IPR020809">
    <property type="entry name" value="Enolase_CS"/>
</dbReference>
<feature type="binding site" evidence="11">
    <location>
        <position position="158"/>
    </location>
    <ligand>
        <name>substrate</name>
    </ligand>
</feature>
<keyword evidence="7 9" id="KW-0324">Glycolysis</keyword>
<feature type="binding site" evidence="11">
    <location>
        <position position="314"/>
    </location>
    <ligand>
        <name>substrate</name>
    </ligand>
</feature>
<dbReference type="InterPro" id="IPR000941">
    <property type="entry name" value="Enolase"/>
</dbReference>
<dbReference type="UniPathway" id="UPA00109">
    <property type="reaction ID" value="UER00187"/>
</dbReference>
<feature type="binding site" evidence="9">
    <location>
        <position position="369"/>
    </location>
    <ligand>
        <name>(2R)-2-phosphoglycerate</name>
        <dbReference type="ChEBI" id="CHEBI:58289"/>
    </ligand>
</feature>
<dbReference type="SUPFAM" id="SSF54826">
    <property type="entry name" value="Enolase N-terminal domain-like"/>
    <property type="match status" value="1"/>
</dbReference>
<evidence type="ECO:0000256" key="7">
    <source>
        <dbReference type="ARBA" id="ARBA00023152"/>
    </source>
</evidence>
<keyword evidence="5 9" id="KW-0964">Secreted</keyword>
<evidence type="ECO:0000313" key="16">
    <source>
        <dbReference type="Proteomes" id="UP000539111"/>
    </source>
</evidence>
<dbReference type="CDD" id="cd03313">
    <property type="entry name" value="enolase"/>
    <property type="match status" value="1"/>
</dbReference>
<dbReference type="InterPro" id="IPR029017">
    <property type="entry name" value="Enolase-like_N"/>
</dbReference>
<organism evidence="15 16">
    <name type="scientific">Spelaeicoccus albus</name>
    <dbReference type="NCBI Taxonomy" id="1280376"/>
    <lineage>
        <taxon>Bacteria</taxon>
        <taxon>Bacillati</taxon>
        <taxon>Actinomycetota</taxon>
        <taxon>Actinomycetes</taxon>
        <taxon>Micrococcales</taxon>
        <taxon>Brevibacteriaceae</taxon>
        <taxon>Spelaeicoccus</taxon>
    </lineage>
</organism>
<dbReference type="HAMAP" id="MF_00318">
    <property type="entry name" value="Enolase"/>
    <property type="match status" value="1"/>
</dbReference>
<dbReference type="SFLD" id="SFLDG00178">
    <property type="entry name" value="enolase"/>
    <property type="match status" value="1"/>
</dbReference>
<reference evidence="15 16" key="1">
    <citation type="submission" date="2020-07" db="EMBL/GenBank/DDBJ databases">
        <title>Sequencing the genomes of 1000 actinobacteria strains.</title>
        <authorList>
            <person name="Klenk H.-P."/>
        </authorList>
    </citation>
    <scope>NUCLEOTIDE SEQUENCE [LARGE SCALE GENOMIC DNA]</scope>
    <source>
        <strain evidence="15 16">DSM 26341</strain>
    </source>
</reference>
<dbReference type="NCBIfam" id="TIGR01060">
    <property type="entry name" value="eno"/>
    <property type="match status" value="1"/>
</dbReference>
<comment type="similarity">
    <text evidence="2 9">Belongs to the enolase family.</text>
</comment>
<name>A0A7Z0D4W5_9MICO</name>
<feature type="binding site" evidence="9 12">
    <location>
        <position position="246"/>
    </location>
    <ligand>
        <name>Mg(2+)</name>
        <dbReference type="ChEBI" id="CHEBI:18420"/>
    </ligand>
</feature>
<dbReference type="PANTHER" id="PTHR11902:SF1">
    <property type="entry name" value="ENOLASE"/>
    <property type="match status" value="1"/>
</dbReference>
<comment type="pathway">
    <text evidence="1 9">Carbohydrate degradation; glycolysis; pyruvate from D-glyceraldehyde 3-phosphate: step 4/5.</text>
</comment>
<evidence type="ECO:0000259" key="14">
    <source>
        <dbReference type="SMART" id="SM01193"/>
    </source>
</evidence>
<comment type="subcellular location">
    <subcellularLocation>
        <location evidence="9">Cytoplasm</location>
    </subcellularLocation>
    <subcellularLocation>
        <location evidence="9">Secreted</location>
    </subcellularLocation>
    <subcellularLocation>
        <location evidence="9">Cell surface</location>
    </subcellularLocation>
    <text evidence="9">Fractions of enolase are present in both the cytoplasm and on the cell surface.</text>
</comment>
<dbReference type="PIRSF" id="PIRSF001400">
    <property type="entry name" value="Enolase"/>
    <property type="match status" value="1"/>
</dbReference>
<comment type="caution">
    <text evidence="15">The sequence shown here is derived from an EMBL/GenBank/DDBJ whole genome shotgun (WGS) entry which is preliminary data.</text>
</comment>
<evidence type="ECO:0000256" key="11">
    <source>
        <dbReference type="PIRSR" id="PIRSR001400-2"/>
    </source>
</evidence>
<accession>A0A7Z0D4W5</accession>
<dbReference type="AlphaFoldDB" id="A0A7Z0D4W5"/>
<dbReference type="EC" id="4.2.1.11" evidence="3 9"/>
<dbReference type="GO" id="GO:0009986">
    <property type="term" value="C:cell surface"/>
    <property type="evidence" value="ECO:0007669"/>
    <property type="project" value="UniProtKB-SubCell"/>
</dbReference>
<feature type="binding site" evidence="11">
    <location>
        <position position="287"/>
    </location>
    <ligand>
        <name>substrate</name>
    </ligand>
</feature>
<dbReference type="SFLD" id="SFLDS00001">
    <property type="entry name" value="Enolase"/>
    <property type="match status" value="1"/>
</dbReference>
<feature type="binding site" evidence="11">
    <location>
        <begin position="366"/>
        <end position="369"/>
    </location>
    <ligand>
        <name>substrate</name>
    </ligand>
</feature>
<keyword evidence="9" id="KW-0963">Cytoplasm</keyword>
<feature type="binding site" evidence="9">
    <location>
        <position position="166"/>
    </location>
    <ligand>
        <name>(2R)-2-phosphoglycerate</name>
        <dbReference type="ChEBI" id="CHEBI:58289"/>
    </ligand>
</feature>
<dbReference type="SFLD" id="SFLDF00002">
    <property type="entry name" value="enolase"/>
    <property type="match status" value="1"/>
</dbReference>
<keyword evidence="9 12" id="KW-0479">Metal-binding</keyword>
<feature type="binding site" evidence="11">
    <location>
        <position position="390"/>
    </location>
    <ligand>
        <name>substrate</name>
    </ligand>
</feature>
<dbReference type="GO" id="GO:0000287">
    <property type="term" value="F:magnesium ion binding"/>
    <property type="evidence" value="ECO:0007669"/>
    <property type="project" value="UniProtKB-UniRule"/>
</dbReference>
<evidence type="ECO:0000256" key="2">
    <source>
        <dbReference type="ARBA" id="ARBA00009604"/>
    </source>
</evidence>
<dbReference type="PANTHER" id="PTHR11902">
    <property type="entry name" value="ENOLASE"/>
    <property type="match status" value="1"/>
</dbReference>
<dbReference type="InterPro" id="IPR020811">
    <property type="entry name" value="Enolase_N"/>
</dbReference>
<comment type="catalytic activity">
    <reaction evidence="9">
        <text>(2R)-2-phosphoglycerate = phosphoenolpyruvate + H2O</text>
        <dbReference type="Rhea" id="RHEA:10164"/>
        <dbReference type="ChEBI" id="CHEBI:15377"/>
        <dbReference type="ChEBI" id="CHEBI:58289"/>
        <dbReference type="ChEBI" id="CHEBI:58702"/>
        <dbReference type="EC" id="4.2.1.11"/>
    </reaction>
</comment>
<feature type="binding site" evidence="9">
    <location>
        <position position="339"/>
    </location>
    <ligand>
        <name>(2R)-2-phosphoglycerate</name>
        <dbReference type="ChEBI" id="CHEBI:58289"/>
    </ligand>
</feature>
<evidence type="ECO:0000256" key="1">
    <source>
        <dbReference type="ARBA" id="ARBA00005031"/>
    </source>
</evidence>
<keyword evidence="16" id="KW-1185">Reference proteome</keyword>